<organism evidence="2 3">
    <name type="scientific">Salininema proteolyticum</name>
    <dbReference type="NCBI Taxonomy" id="1607685"/>
    <lineage>
        <taxon>Bacteria</taxon>
        <taxon>Bacillati</taxon>
        <taxon>Actinomycetota</taxon>
        <taxon>Actinomycetes</taxon>
        <taxon>Glycomycetales</taxon>
        <taxon>Glycomycetaceae</taxon>
        <taxon>Salininema</taxon>
    </lineage>
</organism>
<proteinExistence type="predicted"/>
<evidence type="ECO:0000313" key="3">
    <source>
        <dbReference type="Proteomes" id="UP001595823"/>
    </source>
</evidence>
<dbReference type="RefSeq" id="WP_380622599.1">
    <property type="nucleotide sequence ID" value="NZ_JBHSDK010000021.1"/>
</dbReference>
<name>A0ABV8U158_9ACTN</name>
<dbReference type="EMBL" id="JBHSDK010000021">
    <property type="protein sequence ID" value="MFC4336550.1"/>
    <property type="molecule type" value="Genomic_DNA"/>
</dbReference>
<sequence length="127" mass="14361">MSGHRERGVESAIEQAIRQGAFDDLPGAGKPLENLDTSEGWWLRQKSTREKIGEEALPATIRLRKELDELEDRADGFTKESDLREYLEDLNARLKKALMYPGDGPPINRGLVDIDEEVAAWSDRKNP</sequence>
<gene>
    <name evidence="2" type="ORF">ACFPET_15205</name>
</gene>
<evidence type="ECO:0000259" key="1">
    <source>
        <dbReference type="Pfam" id="PF09350"/>
    </source>
</evidence>
<comment type="caution">
    <text evidence="2">The sequence shown here is derived from an EMBL/GenBank/DDBJ whole genome shotgun (WGS) entry which is preliminary data.</text>
</comment>
<keyword evidence="3" id="KW-1185">Reference proteome</keyword>
<dbReference type="Proteomes" id="UP001595823">
    <property type="component" value="Unassembled WGS sequence"/>
</dbReference>
<accession>A0ABV8U158</accession>
<feature type="domain" description="DnaJ homologue subfamily C member 28 conserved" evidence="1">
    <location>
        <begin position="9"/>
        <end position="74"/>
    </location>
</feature>
<dbReference type="Pfam" id="PF09350">
    <property type="entry name" value="DJC28_CD"/>
    <property type="match status" value="1"/>
</dbReference>
<evidence type="ECO:0000313" key="2">
    <source>
        <dbReference type="EMBL" id="MFC4336550.1"/>
    </source>
</evidence>
<protein>
    <submittedName>
        <fullName evidence="2">DUF1992 domain-containing protein</fullName>
    </submittedName>
</protein>
<dbReference type="InterPro" id="IPR018961">
    <property type="entry name" value="DnaJ_homolog_subfam-C_membr-28"/>
</dbReference>
<reference evidence="3" key="1">
    <citation type="journal article" date="2019" name="Int. J. Syst. Evol. Microbiol.">
        <title>The Global Catalogue of Microorganisms (GCM) 10K type strain sequencing project: providing services to taxonomists for standard genome sequencing and annotation.</title>
        <authorList>
            <consortium name="The Broad Institute Genomics Platform"/>
            <consortium name="The Broad Institute Genome Sequencing Center for Infectious Disease"/>
            <person name="Wu L."/>
            <person name="Ma J."/>
        </authorList>
    </citation>
    <scope>NUCLEOTIDE SEQUENCE [LARGE SCALE GENOMIC DNA]</scope>
    <source>
        <strain evidence="3">IBRC-M 10908</strain>
    </source>
</reference>